<comment type="cofactor">
    <cofactor evidence="1">
        <name>Mn(2+)</name>
        <dbReference type="ChEBI" id="CHEBI:29035"/>
    </cofactor>
</comment>
<feature type="region of interest" description="Disordered" evidence="6">
    <location>
        <begin position="318"/>
        <end position="337"/>
    </location>
</feature>
<dbReference type="GO" id="GO:0031123">
    <property type="term" value="P:RNA 3'-end processing"/>
    <property type="evidence" value="ECO:0007669"/>
    <property type="project" value="TreeGrafter"/>
</dbReference>
<dbReference type="GO" id="GO:1990817">
    <property type="term" value="F:poly(A) RNA polymerase activity"/>
    <property type="evidence" value="ECO:0007669"/>
    <property type="project" value="UniProtKB-ARBA"/>
</dbReference>
<dbReference type="Gene3D" id="3.30.460.10">
    <property type="entry name" value="Beta Polymerase, domain 2"/>
    <property type="match status" value="1"/>
</dbReference>
<dbReference type="InterPro" id="IPR043519">
    <property type="entry name" value="NT_sf"/>
</dbReference>
<evidence type="ECO:0000256" key="6">
    <source>
        <dbReference type="SAM" id="MobiDB-lite"/>
    </source>
</evidence>
<dbReference type="Pfam" id="PF22600">
    <property type="entry name" value="MTPAP-like_central"/>
    <property type="match status" value="1"/>
</dbReference>
<evidence type="ECO:0000256" key="1">
    <source>
        <dbReference type="ARBA" id="ARBA00001936"/>
    </source>
</evidence>
<evidence type="ECO:0000313" key="11">
    <source>
        <dbReference type="WBParaSite" id="PgR015_g068_t04"/>
    </source>
</evidence>
<dbReference type="GO" id="GO:0046872">
    <property type="term" value="F:metal ion binding"/>
    <property type="evidence" value="ECO:0007669"/>
    <property type="project" value="UniProtKB-KW"/>
</dbReference>
<feature type="domain" description="PAP-associated" evidence="7">
    <location>
        <begin position="653"/>
        <end position="703"/>
    </location>
</feature>
<sequence>MWATNEPCATNWEYGPPVCATTKRRERRRNRARRRDPPQTTATTQQVNDSDVEYIVQDDWSLRAVRKHIGTGTDKENIEISDATCWSTTVCSSDILFTDLDEPTTVWSSAFDESNSFRSSTEHGTSNNSSFDIVHKSSSPQVVDVDEKSAYWSTAENDDVEEGGNSWSTAVCSSDILFTDLDEPTTVWSSAFDESNSFRSSTEHGTSNNSSFDIVHKSSSPQVVDVDEKSAYWSTAENDDVEEGGNSWSTAVCSSDILFTDLDEPTRVWSSAFDESNSFRSGTERGTSNDASFDIVHKSSSPQVVDVDEKSAYWSTAENDDVEEGGNSWSTAVDKRSSCSSDDVGDTSSSVVGVCWSTFVDDEVTMHDKHSASNMITVHHDAVGNNIRSAFEQLPIKRCVLEDCTAIPINSRRSEENEFVGMVINRVFEELQISEEYMRMIRGYCDKLERNLRDAYGSDCRLTMFGSIVNGFGVIGSDVDISFRFGSDKSPKDLDDYDVIMKLAEVLRQIAGVEDVYAIPNAKVPIVKFKYVDALCHFESDLSLYNALALENTCLLREYSEIDRRIKPLGAILKLWSSYCGIRGASYGKLSSYALIVMLIHFLQRTTPPVLPFLQQAERYGRPKERKTVDGWDVYFCSAAEIGWKVENAESTSQLWLEFLGYYAEHFDFESVVVQIRMSEPVSKLQKRWVWRPVAIEDPFDLDRNLSNGVNWDTATYIKDSFLRSHKRFASLQYSKRQMLSGELHDFLADVFSGCRPVDDI</sequence>
<feature type="compositionally biased region" description="Polar residues" evidence="6">
    <location>
        <begin position="38"/>
        <end position="49"/>
    </location>
</feature>
<evidence type="ECO:0000259" key="8">
    <source>
        <dbReference type="Pfam" id="PF22600"/>
    </source>
</evidence>
<dbReference type="AlphaFoldDB" id="A0A915ATH7"/>
<keyword evidence="9" id="KW-1185">Reference proteome</keyword>
<evidence type="ECO:0000256" key="5">
    <source>
        <dbReference type="ARBA" id="ARBA00022842"/>
    </source>
</evidence>
<evidence type="ECO:0000256" key="4">
    <source>
        <dbReference type="ARBA" id="ARBA00022723"/>
    </source>
</evidence>
<feature type="domain" description="Poly(A) RNA polymerase mitochondrial-like central palm" evidence="8">
    <location>
        <begin position="424"/>
        <end position="561"/>
    </location>
</feature>
<dbReference type="Gene3D" id="1.10.1410.10">
    <property type="match status" value="1"/>
</dbReference>
<comment type="cofactor">
    <cofactor evidence="2">
        <name>Mg(2+)</name>
        <dbReference type="ChEBI" id="CHEBI:18420"/>
    </cofactor>
</comment>
<keyword evidence="3" id="KW-0808">Transferase</keyword>
<proteinExistence type="predicted"/>
<dbReference type="WBParaSite" id="PgR015_g068_t05">
    <property type="protein sequence ID" value="PgR015_g068_t05"/>
    <property type="gene ID" value="PgR015_g068"/>
</dbReference>
<evidence type="ECO:0000259" key="7">
    <source>
        <dbReference type="Pfam" id="PF03828"/>
    </source>
</evidence>
<dbReference type="PANTHER" id="PTHR12271:SF66">
    <property type="entry name" value="TERMINAL URIDYLYLTRANSFERASE TAILOR"/>
    <property type="match status" value="1"/>
</dbReference>
<accession>A0A915ATH7</accession>
<dbReference type="WBParaSite" id="PgR015_g068_t02">
    <property type="protein sequence ID" value="PgR015_g068_t02"/>
    <property type="gene ID" value="PgR015_g068"/>
</dbReference>
<organism evidence="9 10">
    <name type="scientific">Parascaris univalens</name>
    <name type="common">Nematode worm</name>
    <dbReference type="NCBI Taxonomy" id="6257"/>
    <lineage>
        <taxon>Eukaryota</taxon>
        <taxon>Metazoa</taxon>
        <taxon>Ecdysozoa</taxon>
        <taxon>Nematoda</taxon>
        <taxon>Chromadorea</taxon>
        <taxon>Rhabditida</taxon>
        <taxon>Spirurina</taxon>
        <taxon>Ascaridomorpha</taxon>
        <taxon>Ascaridoidea</taxon>
        <taxon>Ascarididae</taxon>
        <taxon>Parascaris</taxon>
    </lineage>
</organism>
<protein>
    <submittedName>
        <fullName evidence="10 11">RNA uridylyltransferase</fullName>
    </submittedName>
</protein>
<keyword evidence="5" id="KW-0460">Magnesium</keyword>
<dbReference type="InterPro" id="IPR002058">
    <property type="entry name" value="PAP_assoc"/>
</dbReference>
<dbReference type="InterPro" id="IPR054708">
    <property type="entry name" value="MTPAP-like_central"/>
</dbReference>
<evidence type="ECO:0000256" key="3">
    <source>
        <dbReference type="ARBA" id="ARBA00022679"/>
    </source>
</evidence>
<dbReference type="CDD" id="cd05402">
    <property type="entry name" value="NT_PAP_TUTase"/>
    <property type="match status" value="1"/>
</dbReference>
<dbReference type="GO" id="GO:0050265">
    <property type="term" value="F:RNA uridylyltransferase activity"/>
    <property type="evidence" value="ECO:0007669"/>
    <property type="project" value="TreeGrafter"/>
</dbReference>
<reference evidence="10 11" key="1">
    <citation type="submission" date="2022-11" db="UniProtKB">
        <authorList>
            <consortium name="WormBaseParasite"/>
        </authorList>
    </citation>
    <scope>IDENTIFICATION</scope>
</reference>
<feature type="compositionally biased region" description="Basic residues" evidence="6">
    <location>
        <begin position="22"/>
        <end position="34"/>
    </location>
</feature>
<keyword evidence="4" id="KW-0479">Metal-binding</keyword>
<feature type="region of interest" description="Disordered" evidence="6">
    <location>
        <begin position="20"/>
        <end position="49"/>
    </location>
</feature>
<evidence type="ECO:0000256" key="2">
    <source>
        <dbReference type="ARBA" id="ARBA00001946"/>
    </source>
</evidence>
<dbReference type="SUPFAM" id="SSF81301">
    <property type="entry name" value="Nucleotidyltransferase"/>
    <property type="match status" value="1"/>
</dbReference>
<evidence type="ECO:0000313" key="9">
    <source>
        <dbReference type="Proteomes" id="UP000887569"/>
    </source>
</evidence>
<dbReference type="Pfam" id="PF03828">
    <property type="entry name" value="PAP_assoc"/>
    <property type="match status" value="1"/>
</dbReference>
<dbReference type="SUPFAM" id="SSF81631">
    <property type="entry name" value="PAP/OAS1 substrate-binding domain"/>
    <property type="match status" value="1"/>
</dbReference>
<evidence type="ECO:0000313" key="10">
    <source>
        <dbReference type="WBParaSite" id="PgR015_g068_t02"/>
    </source>
</evidence>
<dbReference type="PANTHER" id="PTHR12271">
    <property type="entry name" value="POLY A POLYMERASE CID PAP -RELATED"/>
    <property type="match status" value="1"/>
</dbReference>
<dbReference type="Proteomes" id="UP000887569">
    <property type="component" value="Unplaced"/>
</dbReference>
<dbReference type="WBParaSite" id="PgR015_g068_t04">
    <property type="protein sequence ID" value="PgR015_g068_t04"/>
    <property type="gene ID" value="PgR015_g068"/>
</dbReference>
<name>A0A915ATH7_PARUN</name>